<feature type="modified residue" description="4-aspartylphosphate" evidence="10">
    <location>
        <position position="56"/>
    </location>
</feature>
<dbReference type="GO" id="GO:0000156">
    <property type="term" value="F:phosphorelay response regulator activity"/>
    <property type="evidence" value="ECO:0007669"/>
    <property type="project" value="TreeGrafter"/>
</dbReference>
<evidence type="ECO:0000256" key="6">
    <source>
        <dbReference type="ARBA" id="ARBA00023125"/>
    </source>
</evidence>
<dbReference type="InterPro" id="IPR024187">
    <property type="entry name" value="Sig_transdc_resp-reg_cit/mal"/>
</dbReference>
<keyword evidence="2 9" id="KW-0963">Cytoplasm</keyword>
<dbReference type="EMBL" id="BMRJ01000003">
    <property type="protein sequence ID" value="GGR32623.1"/>
    <property type="molecule type" value="Genomic_DNA"/>
</dbReference>
<evidence type="ECO:0000256" key="3">
    <source>
        <dbReference type="ARBA" id="ARBA00022553"/>
    </source>
</evidence>
<organism evidence="12 13">
    <name type="scientific">Agromyces mediolanus</name>
    <name type="common">Corynebacterium mediolanum</name>
    <dbReference type="NCBI Taxonomy" id="41986"/>
    <lineage>
        <taxon>Bacteria</taxon>
        <taxon>Bacillati</taxon>
        <taxon>Actinomycetota</taxon>
        <taxon>Actinomycetes</taxon>
        <taxon>Micrococcales</taxon>
        <taxon>Microbacteriaceae</taxon>
        <taxon>Agromyces</taxon>
    </lineage>
</organism>
<keyword evidence="13" id="KW-1185">Reference proteome</keyword>
<evidence type="ECO:0000256" key="7">
    <source>
        <dbReference type="ARBA" id="ARBA00023159"/>
    </source>
</evidence>
<keyword evidence="6 9" id="KW-0238">DNA-binding</keyword>
<keyword evidence="7 9" id="KW-0010">Activator</keyword>
<name>A0A918FD64_AGRME</name>
<feature type="domain" description="Response regulatory" evidence="11">
    <location>
        <begin position="5"/>
        <end position="121"/>
    </location>
</feature>
<evidence type="ECO:0000256" key="5">
    <source>
        <dbReference type="ARBA" id="ARBA00023015"/>
    </source>
</evidence>
<dbReference type="Proteomes" id="UP000610303">
    <property type="component" value="Unassembled WGS sequence"/>
</dbReference>
<evidence type="ECO:0000256" key="4">
    <source>
        <dbReference type="ARBA" id="ARBA00023012"/>
    </source>
</evidence>
<evidence type="ECO:0000256" key="1">
    <source>
        <dbReference type="ARBA" id="ARBA00004496"/>
    </source>
</evidence>
<evidence type="ECO:0000256" key="9">
    <source>
        <dbReference type="PIRNR" id="PIRNR006171"/>
    </source>
</evidence>
<dbReference type="InterPro" id="IPR011006">
    <property type="entry name" value="CheY-like_superfamily"/>
</dbReference>
<reference evidence="12" key="1">
    <citation type="journal article" date="2014" name="Int. J. Syst. Evol. Microbiol.">
        <title>Complete genome sequence of Corynebacterium casei LMG S-19264T (=DSM 44701T), isolated from a smear-ripened cheese.</title>
        <authorList>
            <consortium name="US DOE Joint Genome Institute (JGI-PGF)"/>
            <person name="Walter F."/>
            <person name="Albersmeier A."/>
            <person name="Kalinowski J."/>
            <person name="Ruckert C."/>
        </authorList>
    </citation>
    <scope>NUCLEOTIDE SEQUENCE</scope>
    <source>
        <strain evidence="12">JCM 3346</strain>
    </source>
</reference>
<protein>
    <recommendedName>
        <fullName evidence="9">Transcriptional regulatory protein</fullName>
    </recommendedName>
</protein>
<accession>A0A918FD64</accession>
<keyword evidence="8 9" id="KW-0804">Transcription</keyword>
<reference evidence="12" key="2">
    <citation type="submission" date="2020-09" db="EMBL/GenBank/DDBJ databases">
        <authorList>
            <person name="Sun Q."/>
            <person name="Ohkuma M."/>
        </authorList>
    </citation>
    <scope>NUCLEOTIDE SEQUENCE</scope>
    <source>
        <strain evidence="12">JCM 3346</strain>
    </source>
</reference>
<sequence>MSDVRVVIVDDDFAVAQVNRAFVDARPGFVVVAEAHTGAAALAAIEQHRPELVLLDVYLPDLGGLEVLRRLRASGDEVEVIAVTAARDLDTVRRARLLGVRQYLVKPFTGATLGERLDEVRRELRRERRPDALDQQEVDRLLGTAAAPSGALSVPKGLSGVSLGRVTAELANAVPDASAAEIAQSLGMSRVSARRYLEHLVATGAAEVAPRYGAAGRPEHRYRRRESR</sequence>
<dbReference type="PIRSF" id="PIRSF006171">
    <property type="entry name" value="RR_citrat_malat"/>
    <property type="match status" value="1"/>
</dbReference>
<dbReference type="PANTHER" id="PTHR45526">
    <property type="entry name" value="TRANSCRIPTIONAL REGULATORY PROTEIN DPIA"/>
    <property type="match status" value="1"/>
</dbReference>
<dbReference type="Gene3D" id="3.40.50.2300">
    <property type="match status" value="1"/>
</dbReference>
<proteinExistence type="predicted"/>
<dbReference type="InterPro" id="IPR001789">
    <property type="entry name" value="Sig_transdc_resp-reg_receiver"/>
</dbReference>
<evidence type="ECO:0000259" key="11">
    <source>
        <dbReference type="PROSITE" id="PS50110"/>
    </source>
</evidence>
<dbReference type="PANTHER" id="PTHR45526:SF1">
    <property type="entry name" value="TRANSCRIPTIONAL REGULATORY PROTEIN DCUR-RELATED"/>
    <property type="match status" value="1"/>
</dbReference>
<dbReference type="PROSITE" id="PS50110">
    <property type="entry name" value="RESPONSE_REGULATORY"/>
    <property type="match status" value="1"/>
</dbReference>
<comment type="caution">
    <text evidence="12">The sequence shown here is derived from an EMBL/GenBank/DDBJ whole genome shotgun (WGS) entry which is preliminary data.</text>
</comment>
<dbReference type="InterPro" id="IPR051271">
    <property type="entry name" value="2C-system_Tx_regulators"/>
</dbReference>
<evidence type="ECO:0000313" key="12">
    <source>
        <dbReference type="EMBL" id="GGR32623.1"/>
    </source>
</evidence>
<evidence type="ECO:0000256" key="8">
    <source>
        <dbReference type="ARBA" id="ARBA00023163"/>
    </source>
</evidence>
<dbReference type="GO" id="GO:0003677">
    <property type="term" value="F:DNA binding"/>
    <property type="evidence" value="ECO:0007669"/>
    <property type="project" value="UniProtKB-KW"/>
</dbReference>
<dbReference type="Pfam" id="PF00072">
    <property type="entry name" value="Response_reg"/>
    <property type="match status" value="1"/>
</dbReference>
<evidence type="ECO:0000256" key="2">
    <source>
        <dbReference type="ARBA" id="ARBA00022490"/>
    </source>
</evidence>
<comment type="subcellular location">
    <subcellularLocation>
        <location evidence="1 9">Cytoplasm</location>
    </subcellularLocation>
</comment>
<keyword evidence="3 10" id="KW-0597">Phosphoprotein</keyword>
<dbReference type="RefSeq" id="WP_189086038.1">
    <property type="nucleotide sequence ID" value="NZ_BMRJ01000003.1"/>
</dbReference>
<keyword evidence="4 9" id="KW-0902">Two-component regulatory system</keyword>
<gene>
    <name evidence="12" type="ORF">GCM10010196_28270</name>
</gene>
<evidence type="ECO:0000256" key="10">
    <source>
        <dbReference type="PROSITE-ProRule" id="PRU00169"/>
    </source>
</evidence>
<dbReference type="GO" id="GO:0003700">
    <property type="term" value="F:DNA-binding transcription factor activity"/>
    <property type="evidence" value="ECO:0007669"/>
    <property type="project" value="InterPro"/>
</dbReference>
<keyword evidence="5 9" id="KW-0805">Transcription regulation</keyword>
<dbReference type="Pfam" id="PF09339">
    <property type="entry name" value="HTH_IclR"/>
    <property type="match status" value="1"/>
</dbReference>
<dbReference type="SMART" id="SM00448">
    <property type="entry name" value="REC"/>
    <property type="match status" value="1"/>
</dbReference>
<dbReference type="SUPFAM" id="SSF52172">
    <property type="entry name" value="CheY-like"/>
    <property type="match status" value="1"/>
</dbReference>
<dbReference type="InterPro" id="IPR005471">
    <property type="entry name" value="Tscrpt_reg_IclR_N"/>
</dbReference>
<dbReference type="AlphaFoldDB" id="A0A918FD64"/>
<evidence type="ECO:0000313" key="13">
    <source>
        <dbReference type="Proteomes" id="UP000610303"/>
    </source>
</evidence>
<dbReference type="GO" id="GO:0005737">
    <property type="term" value="C:cytoplasm"/>
    <property type="evidence" value="ECO:0007669"/>
    <property type="project" value="UniProtKB-SubCell"/>
</dbReference>